<reference evidence="1 2" key="1">
    <citation type="submission" date="2015-11" db="EMBL/GenBank/DDBJ databases">
        <title>Expanding the genomic diversity of Burkholderia species for the development of highly accurate diagnostics.</title>
        <authorList>
            <person name="Sahl J."/>
            <person name="Keim P."/>
            <person name="Wagner D."/>
        </authorList>
    </citation>
    <scope>NUCLEOTIDE SEQUENCE [LARGE SCALE GENOMIC DNA]</scope>
    <source>
        <strain evidence="1 2">MSMB1960WGS</strain>
    </source>
</reference>
<sequence>MASQVAERARVYVGSIGVDPGSENGRLLVQWLTKVALVPQNRANLNAYAAGRSPFRTDMLSPENRLKVLRLIKEIASGPRNSCTMPQAQANDLGGMAKAMSPKEFRSALEVMEIIVTQRAGQTGAEEHYTVAELLDADARLDALELPDSLSKGREAEPCAAFLFMIDAVDAMPEPQRQRTTYEFFKMMNGGAQATESVLGDPVAYLDDVFDERRLPDSIRRHLPPDGSRPLPFSRLIVDAERVNKAAPESEGPVTDTYVNRRNNGVVAELVTSPDRSGKAKWASFVLTFGIVDLSSQGIWNGATMLSTLKDDTAIAIANQPIMTGKRIEMPVPQPSSKGQLSRRCEVGKTAPASSIFRTLTGDAVDFDCSELRKDGTTTRVRAVWLANYGITLPTAYDDEDGRTDVVIKNVTIVTP</sequence>
<organism evidence="1">
    <name type="scientific">Burkholderia stagnalis</name>
    <dbReference type="NCBI Taxonomy" id="1503054"/>
    <lineage>
        <taxon>Bacteria</taxon>
        <taxon>Pseudomonadati</taxon>
        <taxon>Pseudomonadota</taxon>
        <taxon>Betaproteobacteria</taxon>
        <taxon>Burkholderiales</taxon>
        <taxon>Burkholderiaceae</taxon>
        <taxon>Burkholderia</taxon>
        <taxon>Burkholderia cepacia complex</taxon>
    </lineage>
</organism>
<proteinExistence type="predicted"/>
<gene>
    <name evidence="1" type="ORF">WT44_20170</name>
</gene>
<dbReference type="Proteomes" id="UP000068603">
    <property type="component" value="Unassembled WGS sequence"/>
</dbReference>
<protein>
    <submittedName>
        <fullName evidence="1">Uncharacterized protein</fullName>
    </submittedName>
</protein>
<dbReference type="EMBL" id="LPHB01000056">
    <property type="protein sequence ID" value="KWA58506.1"/>
    <property type="molecule type" value="Genomic_DNA"/>
</dbReference>
<accession>A0A125KIC9</accession>
<evidence type="ECO:0000313" key="1">
    <source>
        <dbReference type="EMBL" id="KWA58506.1"/>
    </source>
</evidence>
<name>A0A125KIC9_9BURK</name>
<evidence type="ECO:0000313" key="2">
    <source>
        <dbReference type="Proteomes" id="UP000068603"/>
    </source>
</evidence>
<dbReference type="AlphaFoldDB" id="A0A125KIC9"/>
<comment type="caution">
    <text evidence="1">The sequence shown here is derived from an EMBL/GenBank/DDBJ whole genome shotgun (WGS) entry which is preliminary data.</text>
</comment>